<accession>X1IL73</accession>
<dbReference type="AlphaFoldDB" id="X1IL73"/>
<evidence type="ECO:0000313" key="1">
    <source>
        <dbReference type="EMBL" id="GAH66874.1"/>
    </source>
</evidence>
<comment type="caution">
    <text evidence="1">The sequence shown here is derived from an EMBL/GenBank/DDBJ whole genome shotgun (WGS) entry which is preliminary data.</text>
</comment>
<proteinExistence type="predicted"/>
<protein>
    <submittedName>
        <fullName evidence="1">Uncharacterized protein</fullName>
    </submittedName>
</protein>
<reference evidence="1" key="1">
    <citation type="journal article" date="2014" name="Front. Microbiol.">
        <title>High frequency of phylogenetically diverse reductive dehalogenase-homologous genes in deep subseafloor sedimentary metagenomes.</title>
        <authorList>
            <person name="Kawai M."/>
            <person name="Futagami T."/>
            <person name="Toyoda A."/>
            <person name="Takaki Y."/>
            <person name="Nishi S."/>
            <person name="Hori S."/>
            <person name="Arai W."/>
            <person name="Tsubouchi T."/>
            <person name="Morono Y."/>
            <person name="Uchiyama I."/>
            <person name="Ito T."/>
            <person name="Fujiyama A."/>
            <person name="Inagaki F."/>
            <person name="Takami H."/>
        </authorList>
    </citation>
    <scope>NUCLEOTIDE SEQUENCE</scope>
    <source>
        <strain evidence="1">Expedition CK06-06</strain>
    </source>
</reference>
<organism evidence="1">
    <name type="scientific">marine sediment metagenome</name>
    <dbReference type="NCBI Taxonomy" id="412755"/>
    <lineage>
        <taxon>unclassified sequences</taxon>
        <taxon>metagenomes</taxon>
        <taxon>ecological metagenomes</taxon>
    </lineage>
</organism>
<dbReference type="EMBL" id="BARU01028113">
    <property type="protein sequence ID" value="GAH66874.1"/>
    <property type="molecule type" value="Genomic_DNA"/>
</dbReference>
<sequence>QENFNKKLDVIRGKDSLVCPECGEGDHGNKMNRKPWCMKCHTVLIPRKMLEKSKKLPEIKFAPNALKNELHRLNPGLKPNNKEDK</sequence>
<gene>
    <name evidence="1" type="ORF">S03H2_44919</name>
</gene>
<feature type="non-terminal residue" evidence="1">
    <location>
        <position position="1"/>
    </location>
</feature>
<name>X1IL73_9ZZZZ</name>